<dbReference type="AlphaFoldDB" id="A0AAN8C878"/>
<sequence>MSSPMMASPIAPLNPDSTPSSAQQRHIGTPGGVSGAMCLQLIFMTWEVHVRTEDTMAALPGDYKELCALSMRAHCGQRKTKVQVRQ</sequence>
<comment type="caution">
    <text evidence="2">The sequence shown here is derived from an EMBL/GenBank/DDBJ whole genome shotgun (WGS) entry which is preliminary data.</text>
</comment>
<dbReference type="EMBL" id="JAULUE010002052">
    <property type="protein sequence ID" value="KAK5898862.1"/>
    <property type="molecule type" value="Genomic_DNA"/>
</dbReference>
<dbReference type="Proteomes" id="UP001335648">
    <property type="component" value="Unassembled WGS sequence"/>
</dbReference>
<evidence type="ECO:0000313" key="2">
    <source>
        <dbReference type="EMBL" id="KAK5898862.1"/>
    </source>
</evidence>
<proteinExistence type="predicted"/>
<evidence type="ECO:0000313" key="3">
    <source>
        <dbReference type="Proteomes" id="UP001335648"/>
    </source>
</evidence>
<organism evidence="2 3">
    <name type="scientific">Champsocephalus esox</name>
    <name type="common">pike icefish</name>
    <dbReference type="NCBI Taxonomy" id="159716"/>
    <lineage>
        <taxon>Eukaryota</taxon>
        <taxon>Metazoa</taxon>
        <taxon>Chordata</taxon>
        <taxon>Craniata</taxon>
        <taxon>Vertebrata</taxon>
        <taxon>Euteleostomi</taxon>
        <taxon>Actinopterygii</taxon>
        <taxon>Neopterygii</taxon>
        <taxon>Teleostei</taxon>
        <taxon>Neoteleostei</taxon>
        <taxon>Acanthomorphata</taxon>
        <taxon>Eupercaria</taxon>
        <taxon>Perciformes</taxon>
        <taxon>Notothenioidei</taxon>
        <taxon>Channichthyidae</taxon>
        <taxon>Champsocephalus</taxon>
    </lineage>
</organism>
<evidence type="ECO:0000256" key="1">
    <source>
        <dbReference type="SAM" id="MobiDB-lite"/>
    </source>
</evidence>
<reference evidence="2 3" key="1">
    <citation type="journal article" date="2023" name="Mol. Biol. Evol.">
        <title>Genomics of Secondarily Temperate Adaptation in the Only Non-Antarctic Icefish.</title>
        <authorList>
            <person name="Rivera-Colon A.G."/>
            <person name="Rayamajhi N."/>
            <person name="Minhas B.F."/>
            <person name="Madrigal G."/>
            <person name="Bilyk K.T."/>
            <person name="Yoon V."/>
            <person name="Hune M."/>
            <person name="Gregory S."/>
            <person name="Cheng C.H.C."/>
            <person name="Catchen J.M."/>
        </authorList>
    </citation>
    <scope>NUCLEOTIDE SEQUENCE [LARGE SCALE GENOMIC DNA]</scope>
    <source>
        <strain evidence="2">JC2023a</strain>
    </source>
</reference>
<keyword evidence="3" id="KW-1185">Reference proteome</keyword>
<gene>
    <name evidence="2" type="ORF">CesoFtcFv8_008400</name>
</gene>
<feature type="region of interest" description="Disordered" evidence="1">
    <location>
        <begin position="1"/>
        <end position="29"/>
    </location>
</feature>
<feature type="compositionally biased region" description="Polar residues" evidence="1">
    <location>
        <begin position="15"/>
        <end position="26"/>
    </location>
</feature>
<protein>
    <submittedName>
        <fullName evidence="2">Uncharacterized protein</fullName>
    </submittedName>
</protein>
<name>A0AAN8C878_9TELE</name>
<accession>A0AAN8C878</accession>